<dbReference type="GO" id="GO:0007017">
    <property type="term" value="P:microtubule-based process"/>
    <property type="evidence" value="ECO:0007669"/>
    <property type="project" value="InterPro"/>
</dbReference>
<evidence type="ECO:0000256" key="3">
    <source>
        <dbReference type="SAM" id="Coils"/>
    </source>
</evidence>
<dbReference type="GO" id="GO:0005869">
    <property type="term" value="C:dynactin complex"/>
    <property type="evidence" value="ECO:0007669"/>
    <property type="project" value="InterPro"/>
</dbReference>
<dbReference type="Pfam" id="PF04912">
    <property type="entry name" value="Dynamitin"/>
    <property type="match status" value="1"/>
</dbReference>
<evidence type="ECO:0000256" key="1">
    <source>
        <dbReference type="ARBA" id="ARBA00004496"/>
    </source>
</evidence>
<gene>
    <name evidence="5" type="ORF">FN846DRAFT_784837</name>
</gene>
<evidence type="ECO:0000313" key="6">
    <source>
        <dbReference type="Proteomes" id="UP000326924"/>
    </source>
</evidence>
<comment type="subcellular location">
    <subcellularLocation>
        <location evidence="1">Cytoplasm</location>
    </subcellularLocation>
</comment>
<protein>
    <submittedName>
        <fullName evidence="5">Dynamitin-domain-containing protein</fullName>
    </submittedName>
</protein>
<feature type="coiled-coil region" evidence="3">
    <location>
        <begin position="91"/>
        <end position="125"/>
    </location>
</feature>
<evidence type="ECO:0000313" key="5">
    <source>
        <dbReference type="EMBL" id="KAA8895592.1"/>
    </source>
</evidence>
<name>A0A5J5EIP4_9PEZI</name>
<organism evidence="5 6">
    <name type="scientific">Sphaerosporella brunnea</name>
    <dbReference type="NCBI Taxonomy" id="1250544"/>
    <lineage>
        <taxon>Eukaryota</taxon>
        <taxon>Fungi</taxon>
        <taxon>Dikarya</taxon>
        <taxon>Ascomycota</taxon>
        <taxon>Pezizomycotina</taxon>
        <taxon>Pezizomycetes</taxon>
        <taxon>Pezizales</taxon>
        <taxon>Pyronemataceae</taxon>
        <taxon>Sphaerosporella</taxon>
    </lineage>
</organism>
<dbReference type="AlphaFoldDB" id="A0A5J5EIP4"/>
<keyword evidence="2" id="KW-0963">Cytoplasm</keyword>
<keyword evidence="3" id="KW-0175">Coiled coil</keyword>
<sequence>MSSKYAALPDLDQSQDIYETPDLVSDVSTVPTSTIPDIDSDDSRSDAIDHTRLRPTDAAARFRNADVDARNVDFSDRISGKRRSYVVGTLQDDWDEEEETVEARLARLTREVEELKAQMADKKGKEEVEADKGIVELAAVLEGLATGAEERLQRKLLQSTGAVGVVTKTLPPQDREDKEDIESGTTAVYKITYAPDHKKTHLLGKVAEFDKRLLAMEQVIGMHASALDNYDLPLPANSILPHLDELSRQMAVLSGSTTSSLDSASRRVKQLAADCEKLAEARKAARLAAIDGESLESDETVAKINALYGVLPTVEGMKPILPGLLERLRSLRAIHQDAARAADSLTVVETRQEEMGVEIKKWEEALEKVEGLMKTTTGTIEQNVVKVENWVKEIEKKVELLK</sequence>
<dbReference type="PANTHER" id="PTHR15346">
    <property type="entry name" value="DYNACTIN SUBUNIT"/>
    <property type="match status" value="1"/>
</dbReference>
<feature type="region of interest" description="Disordered" evidence="4">
    <location>
        <begin position="1"/>
        <end position="52"/>
    </location>
</feature>
<dbReference type="InterPro" id="IPR028133">
    <property type="entry name" value="Dynamitin"/>
</dbReference>
<feature type="coiled-coil region" evidence="3">
    <location>
        <begin position="261"/>
        <end position="288"/>
    </location>
</feature>
<keyword evidence="6" id="KW-1185">Reference proteome</keyword>
<accession>A0A5J5EIP4</accession>
<evidence type="ECO:0000256" key="2">
    <source>
        <dbReference type="ARBA" id="ARBA00022490"/>
    </source>
</evidence>
<proteinExistence type="predicted"/>
<evidence type="ECO:0000256" key="4">
    <source>
        <dbReference type="SAM" id="MobiDB-lite"/>
    </source>
</evidence>
<dbReference type="EMBL" id="VXIS01000255">
    <property type="protein sequence ID" value="KAA8895592.1"/>
    <property type="molecule type" value="Genomic_DNA"/>
</dbReference>
<reference evidence="5 6" key="1">
    <citation type="submission" date="2019-09" db="EMBL/GenBank/DDBJ databases">
        <title>Draft genome of the ectomycorrhizal ascomycete Sphaerosporella brunnea.</title>
        <authorList>
            <consortium name="DOE Joint Genome Institute"/>
            <person name="Benucci G.M."/>
            <person name="Marozzi G."/>
            <person name="Antonielli L."/>
            <person name="Sanchez S."/>
            <person name="Marco P."/>
            <person name="Wang X."/>
            <person name="Falini L.B."/>
            <person name="Barry K."/>
            <person name="Haridas S."/>
            <person name="Lipzen A."/>
            <person name="Labutti K."/>
            <person name="Grigoriev I.V."/>
            <person name="Murat C."/>
            <person name="Martin F."/>
            <person name="Albertini E."/>
            <person name="Donnini D."/>
            <person name="Bonito G."/>
        </authorList>
    </citation>
    <scope>NUCLEOTIDE SEQUENCE [LARGE SCALE GENOMIC DNA]</scope>
    <source>
        <strain evidence="5 6">Sb_GMNB300</strain>
    </source>
</reference>
<dbReference type="Proteomes" id="UP000326924">
    <property type="component" value="Unassembled WGS sequence"/>
</dbReference>
<comment type="caution">
    <text evidence="5">The sequence shown here is derived from an EMBL/GenBank/DDBJ whole genome shotgun (WGS) entry which is preliminary data.</text>
</comment>
<dbReference type="InParanoid" id="A0A5J5EIP4"/>
<dbReference type="GO" id="GO:0005737">
    <property type="term" value="C:cytoplasm"/>
    <property type="evidence" value="ECO:0007669"/>
    <property type="project" value="UniProtKB-SubCell"/>
</dbReference>
<feature type="compositionally biased region" description="Basic and acidic residues" evidence="4">
    <location>
        <begin position="41"/>
        <end position="52"/>
    </location>
</feature>
<dbReference type="FunCoup" id="A0A5J5EIP4">
    <property type="interactions" value="57"/>
</dbReference>
<dbReference type="OrthoDB" id="4977at2759"/>